<evidence type="ECO:0000313" key="2">
    <source>
        <dbReference type="EMBL" id="BAJ75664.1"/>
    </source>
</evidence>
<protein>
    <submittedName>
        <fullName evidence="2">Predicted Zn-dependent peptidase</fullName>
    </submittedName>
</protein>
<gene>
    <name evidence="2" type="ordered locus">MTES_2700</name>
</gene>
<dbReference type="eggNOG" id="COG1785">
    <property type="taxonomic scope" value="Bacteria"/>
</dbReference>
<sequence length="237" mass="23474">MITAAVIGERNTMRMSTGLAARLVVATTGCLLLMGTASAAYANQVGSGTDVDVSVDIAPVVAPGSLTLTVAGTTAALAETSSGSAAQRAFAGDLPKVTVTDTRTAAEISSGLTTGQSRWWYVTGQATAFSGPSGATIPAANLGWTPALVGSDGDGNVAPGDVVVPHPDAATNSPADDNNTGLVSGDLLYAGLDSAALVSAGQTQSSATAHLLLKAPATVAPGEYHSTLTLSLFEDVN</sequence>
<organism evidence="2 3">
    <name type="scientific">Microbacterium testaceum (strain StLB037)</name>
    <dbReference type="NCBI Taxonomy" id="979556"/>
    <lineage>
        <taxon>Bacteria</taxon>
        <taxon>Bacillati</taxon>
        <taxon>Actinomycetota</taxon>
        <taxon>Actinomycetes</taxon>
        <taxon>Micrococcales</taxon>
        <taxon>Microbacteriaceae</taxon>
        <taxon>Microbacterium</taxon>
    </lineage>
</organism>
<dbReference type="EMBL" id="AP012052">
    <property type="protein sequence ID" value="BAJ75664.1"/>
    <property type="molecule type" value="Genomic_DNA"/>
</dbReference>
<reference evidence="2 3" key="1">
    <citation type="journal article" date="2011" name="J. Bacteriol.">
        <title>Genome sequence of Microbacterium testaceum StLB037, an N-acylhomoserine lactone-degrading bacterium isolated from potato leaves.</title>
        <authorList>
            <person name="Morohoshi T."/>
            <person name="Wang W.-Z."/>
            <person name="Someya N."/>
            <person name="Ikeda T."/>
        </authorList>
    </citation>
    <scope>NUCLEOTIDE SEQUENCE [LARGE SCALE GENOMIC DNA]</scope>
    <source>
        <strain evidence="2 3">StLB037</strain>
    </source>
</reference>
<reference key="2">
    <citation type="submission" date="2011-02" db="EMBL/GenBank/DDBJ databases">
        <title>Genome sequence of Microbacterium testaceum StLB037.</title>
        <authorList>
            <person name="Morohoshi T."/>
            <person name="Wang W.Z."/>
            <person name="Someya N."/>
            <person name="Ikeda T."/>
        </authorList>
    </citation>
    <scope>NUCLEOTIDE SEQUENCE</scope>
    <source>
        <strain>StLB037</strain>
    </source>
</reference>
<evidence type="ECO:0000256" key="1">
    <source>
        <dbReference type="SAM" id="SignalP"/>
    </source>
</evidence>
<proteinExistence type="predicted"/>
<keyword evidence="1" id="KW-0732">Signal</keyword>
<dbReference type="HOGENOM" id="CLU_1352234_0_0_11"/>
<dbReference type="STRING" id="979556.MTES_2700"/>
<evidence type="ECO:0000313" key="3">
    <source>
        <dbReference type="Proteomes" id="UP000008975"/>
    </source>
</evidence>
<feature type="chain" id="PRO_5038418351" evidence="1">
    <location>
        <begin position="43"/>
        <end position="237"/>
    </location>
</feature>
<dbReference type="KEGG" id="mts:MTES_2700"/>
<dbReference type="AlphaFoldDB" id="E8N8K8"/>
<feature type="signal peptide" evidence="1">
    <location>
        <begin position="1"/>
        <end position="42"/>
    </location>
</feature>
<dbReference type="Proteomes" id="UP000008975">
    <property type="component" value="Chromosome"/>
</dbReference>
<accession>E8N8K8</accession>
<name>E8N8K8_MICTS</name>